<reference evidence="5" key="1">
    <citation type="submission" date="2017-04" db="EMBL/GenBank/DDBJ databases">
        <title>Function of individual gut microbiota members based on whole genome sequencing of pure cultures obtained from chicken caecum.</title>
        <authorList>
            <person name="Medvecky M."/>
            <person name="Cejkova D."/>
            <person name="Polansky O."/>
            <person name="Karasova D."/>
            <person name="Kubasova T."/>
            <person name="Cizek A."/>
            <person name="Rychlik I."/>
        </authorList>
    </citation>
    <scope>NUCLEOTIDE SEQUENCE [LARGE SCALE GENOMIC DNA]</scope>
    <source>
        <strain evidence="5">An175</strain>
    </source>
</reference>
<keyword evidence="1" id="KW-0175">Coiled coil</keyword>
<proteinExistence type="predicted"/>
<comment type="caution">
    <text evidence="4">The sequence shown here is derived from an EMBL/GenBank/DDBJ whole genome shotgun (WGS) entry which is preliminary data.</text>
</comment>
<keyword evidence="2" id="KW-0472">Membrane</keyword>
<evidence type="ECO:0000259" key="3">
    <source>
        <dbReference type="Pfam" id="PF20155"/>
    </source>
</evidence>
<keyword evidence="2" id="KW-0812">Transmembrane</keyword>
<dbReference type="Pfam" id="PF20155">
    <property type="entry name" value="TMP_3"/>
    <property type="match status" value="1"/>
</dbReference>
<evidence type="ECO:0000313" key="4">
    <source>
        <dbReference type="EMBL" id="OUP67125.1"/>
    </source>
</evidence>
<evidence type="ECO:0000313" key="5">
    <source>
        <dbReference type="Proteomes" id="UP000196386"/>
    </source>
</evidence>
<organism evidence="4 5">
    <name type="scientific">Anaerotruncus colihominis</name>
    <dbReference type="NCBI Taxonomy" id="169435"/>
    <lineage>
        <taxon>Bacteria</taxon>
        <taxon>Bacillati</taxon>
        <taxon>Bacillota</taxon>
        <taxon>Clostridia</taxon>
        <taxon>Eubacteriales</taxon>
        <taxon>Oscillospiraceae</taxon>
        <taxon>Anaerotruncus</taxon>
    </lineage>
</organism>
<feature type="domain" description="Tape measure protein N-terminal" evidence="3">
    <location>
        <begin position="101"/>
        <end position="288"/>
    </location>
</feature>
<sequence length="627" mass="66701">MASIRSQLVLVDRMTAPLRSIQRAMNLALNSFESMQAASGRVIDTRSFQRAREELARLGAQLDELEEQARQAGGAAGGAADAMQSKFMRAAAVIGAAFSVKNIIGLADAMTQTQARLNLITGDLEKTAALQDQIMASANRSRASYQSTADAVAKMGIMAKDAFSSTDELVAFTELINKQFTIAGASAAGQEAAMLQLTQAMASGVLRGEELNSIFEQAPTIIQTIADYLGVSIGQIRQMASEGQITAEVVKSAMLASADEINAQFEAMPYTFAQVWTMIQNTLLQAFEPLIQAIGAGAQWIYDNWSTIEPVLAGVGAAVLVVAAALGIMTVKQWLLNSALLANPLLWVAVLIGVLVGALYKAVQAVGGLKNAWEIFKLIVVTRWNEIKLAFFTGVYWVIDLVDKLVLCWQKARVAVAKFMMNMKVAVLTILQSMINSAIDLINGFIGLLNKIPGVNIEAVEHVTFATTAAIENVAAQQALDKDLAAYEQELADAKAGRDAHLASLQDEVDDSASALRAAIEQGRSEAAANSASEQTAAAGIGADTSNIAESAGSAASSLKGTTEDLKYMRDIAEQEAINRFTTAEVKIDMTGMTNRIDSNMDLDGVLNTFTEGFAEALEVAAEGVHA</sequence>
<accession>A0A1Y4MQ23</accession>
<dbReference type="InterPro" id="IPR013491">
    <property type="entry name" value="Tape_meas_N"/>
</dbReference>
<dbReference type="Proteomes" id="UP000196386">
    <property type="component" value="Unassembled WGS sequence"/>
</dbReference>
<dbReference type="EMBL" id="NFKP01000036">
    <property type="protein sequence ID" value="OUP67125.1"/>
    <property type="molecule type" value="Genomic_DNA"/>
</dbReference>
<keyword evidence="2" id="KW-1133">Transmembrane helix</keyword>
<name>A0A1Y4MQ23_9FIRM</name>
<evidence type="ECO:0000256" key="2">
    <source>
        <dbReference type="SAM" id="Phobius"/>
    </source>
</evidence>
<dbReference type="RefSeq" id="WP_087303296.1">
    <property type="nucleotide sequence ID" value="NZ_NFKP01000036.1"/>
</dbReference>
<gene>
    <name evidence="4" type="ORF">B5F11_18610</name>
</gene>
<feature type="transmembrane region" description="Helical" evidence="2">
    <location>
        <begin position="340"/>
        <end position="360"/>
    </location>
</feature>
<feature type="transmembrane region" description="Helical" evidence="2">
    <location>
        <begin position="311"/>
        <end position="328"/>
    </location>
</feature>
<protein>
    <recommendedName>
        <fullName evidence="3">Tape measure protein N-terminal domain-containing protein</fullName>
    </recommendedName>
</protein>
<dbReference type="NCBIfam" id="TIGR02675">
    <property type="entry name" value="tape_meas_nterm"/>
    <property type="match status" value="1"/>
</dbReference>
<evidence type="ECO:0000256" key="1">
    <source>
        <dbReference type="SAM" id="Coils"/>
    </source>
</evidence>
<dbReference type="AlphaFoldDB" id="A0A1Y4MQ23"/>
<feature type="coiled-coil region" evidence="1">
    <location>
        <begin position="477"/>
        <end position="522"/>
    </location>
</feature>
<feature type="coiled-coil region" evidence="1">
    <location>
        <begin position="48"/>
        <end position="75"/>
    </location>
</feature>